<evidence type="ECO:0000256" key="10">
    <source>
        <dbReference type="ARBA" id="ARBA00070616"/>
    </source>
</evidence>
<dbReference type="CDD" id="cd16922">
    <property type="entry name" value="HATPase_EvgS-ArcB-TorS-like"/>
    <property type="match status" value="1"/>
</dbReference>
<dbReference type="CDD" id="cd19411">
    <property type="entry name" value="MCP2201-like_sensor"/>
    <property type="match status" value="1"/>
</dbReference>
<dbReference type="InterPro" id="IPR047347">
    <property type="entry name" value="YvaQ-like_sensor"/>
</dbReference>
<dbReference type="PROSITE" id="PS50112">
    <property type="entry name" value="PAS"/>
    <property type="match status" value="2"/>
</dbReference>
<dbReference type="AlphaFoldDB" id="A0A0S4LRA8"/>
<evidence type="ECO:0000256" key="8">
    <source>
        <dbReference type="ARBA" id="ARBA00022840"/>
    </source>
</evidence>
<feature type="domain" description="Histidine kinase" evidence="14">
    <location>
        <begin position="554"/>
        <end position="771"/>
    </location>
</feature>
<dbReference type="PRINTS" id="PR00344">
    <property type="entry name" value="BCTRLSENSOR"/>
</dbReference>
<evidence type="ECO:0000259" key="17">
    <source>
        <dbReference type="PROSITE" id="PS50113"/>
    </source>
</evidence>
<dbReference type="Gene3D" id="3.40.50.2300">
    <property type="match status" value="2"/>
</dbReference>
<dbReference type="Pfam" id="PF02518">
    <property type="entry name" value="HATPase_c"/>
    <property type="match status" value="1"/>
</dbReference>
<feature type="domain" description="PAC" evidence="17">
    <location>
        <begin position="472"/>
        <end position="522"/>
    </location>
</feature>
<dbReference type="SMART" id="SM00091">
    <property type="entry name" value="PAS"/>
    <property type="match status" value="2"/>
</dbReference>
<dbReference type="SUPFAM" id="SSF47384">
    <property type="entry name" value="Homodimeric domain of signal transducing histidine kinase"/>
    <property type="match status" value="1"/>
</dbReference>
<dbReference type="Gene3D" id="1.10.287.130">
    <property type="match status" value="1"/>
</dbReference>
<dbReference type="SMART" id="SM00387">
    <property type="entry name" value="HATPase_c"/>
    <property type="match status" value="1"/>
</dbReference>
<name>A0A0S4LRA8_9BACT</name>
<feature type="transmembrane region" description="Helical" evidence="13">
    <location>
        <begin position="189"/>
        <end position="209"/>
    </location>
</feature>
<dbReference type="GO" id="GO:0005524">
    <property type="term" value="F:ATP binding"/>
    <property type="evidence" value="ECO:0007669"/>
    <property type="project" value="UniProtKB-KW"/>
</dbReference>
<keyword evidence="13" id="KW-0812">Transmembrane</keyword>
<dbReference type="InterPro" id="IPR003660">
    <property type="entry name" value="HAMP_dom"/>
</dbReference>
<dbReference type="InterPro" id="IPR001789">
    <property type="entry name" value="Sig_transdc_resp-reg_receiver"/>
</dbReference>
<dbReference type="Pfam" id="PF00512">
    <property type="entry name" value="HisKA"/>
    <property type="match status" value="1"/>
</dbReference>
<evidence type="ECO:0000256" key="7">
    <source>
        <dbReference type="ARBA" id="ARBA00022777"/>
    </source>
</evidence>
<dbReference type="PROSITE" id="PS50109">
    <property type="entry name" value="HIS_KIN"/>
    <property type="match status" value="1"/>
</dbReference>
<dbReference type="InterPro" id="IPR001610">
    <property type="entry name" value="PAC"/>
</dbReference>
<dbReference type="InterPro" id="IPR004358">
    <property type="entry name" value="Sig_transdc_His_kin-like_C"/>
</dbReference>
<feature type="modified residue" description="4-aspartylphosphate" evidence="11">
    <location>
        <position position="844"/>
    </location>
</feature>
<keyword evidence="20" id="KW-1185">Reference proteome</keyword>
<dbReference type="SMART" id="SM00086">
    <property type="entry name" value="PAC"/>
    <property type="match status" value="2"/>
</dbReference>
<organism evidence="19 20">
    <name type="scientific">Candidatus Nitrospira nitrosa</name>
    <dbReference type="NCBI Taxonomy" id="1742972"/>
    <lineage>
        <taxon>Bacteria</taxon>
        <taxon>Pseudomonadati</taxon>
        <taxon>Nitrospirota</taxon>
        <taxon>Nitrospiria</taxon>
        <taxon>Nitrospirales</taxon>
        <taxon>Nitrospiraceae</taxon>
        <taxon>Nitrospira</taxon>
    </lineage>
</organism>
<evidence type="ECO:0000259" key="14">
    <source>
        <dbReference type="PROSITE" id="PS50109"/>
    </source>
</evidence>
<dbReference type="Pfam" id="PF00989">
    <property type="entry name" value="PAS"/>
    <property type="match status" value="1"/>
</dbReference>
<feature type="domain" description="HAMP" evidence="18">
    <location>
        <begin position="213"/>
        <end position="265"/>
    </location>
</feature>
<dbReference type="PROSITE" id="PS50885">
    <property type="entry name" value="HAMP"/>
    <property type="match status" value="1"/>
</dbReference>
<dbReference type="InterPro" id="IPR003661">
    <property type="entry name" value="HisK_dim/P_dom"/>
</dbReference>
<evidence type="ECO:0000256" key="3">
    <source>
        <dbReference type="ARBA" id="ARBA00012438"/>
    </source>
</evidence>
<keyword evidence="5 19" id="KW-0808">Transferase</keyword>
<accession>A0A0S4LRA8</accession>
<dbReference type="Pfam" id="PF12729">
    <property type="entry name" value="4HB_MCP_1"/>
    <property type="match status" value="1"/>
</dbReference>
<dbReference type="InterPro" id="IPR036890">
    <property type="entry name" value="HATPase_C_sf"/>
</dbReference>
<dbReference type="PANTHER" id="PTHR45339:SF5">
    <property type="entry name" value="HISTIDINE KINASE"/>
    <property type="match status" value="1"/>
</dbReference>
<dbReference type="Gene3D" id="3.30.565.10">
    <property type="entry name" value="Histidine kinase-like ATPase, C-terminal domain"/>
    <property type="match status" value="1"/>
</dbReference>
<dbReference type="Pfam" id="PF00072">
    <property type="entry name" value="Response_reg"/>
    <property type="match status" value="2"/>
</dbReference>
<comment type="catalytic activity">
    <reaction evidence="1">
        <text>ATP + protein L-histidine = ADP + protein N-phospho-L-histidine.</text>
        <dbReference type="EC" id="2.7.13.3"/>
    </reaction>
</comment>
<evidence type="ECO:0000256" key="6">
    <source>
        <dbReference type="ARBA" id="ARBA00022741"/>
    </source>
</evidence>
<feature type="domain" description="PAC" evidence="17">
    <location>
        <begin position="342"/>
        <end position="394"/>
    </location>
</feature>
<dbReference type="GO" id="GO:0006355">
    <property type="term" value="P:regulation of DNA-templated transcription"/>
    <property type="evidence" value="ECO:0007669"/>
    <property type="project" value="InterPro"/>
</dbReference>
<feature type="domain" description="Response regulatory" evidence="15">
    <location>
        <begin position="934"/>
        <end position="1053"/>
    </location>
</feature>
<dbReference type="Pfam" id="PF00672">
    <property type="entry name" value="HAMP"/>
    <property type="match status" value="1"/>
</dbReference>
<evidence type="ECO:0000256" key="1">
    <source>
        <dbReference type="ARBA" id="ARBA00000085"/>
    </source>
</evidence>
<dbReference type="SMART" id="SM00388">
    <property type="entry name" value="HisKA"/>
    <property type="match status" value="1"/>
</dbReference>
<dbReference type="NCBIfam" id="TIGR00229">
    <property type="entry name" value="sensory_box"/>
    <property type="match status" value="2"/>
</dbReference>
<feature type="transmembrane region" description="Helical" evidence="13">
    <location>
        <begin position="12"/>
        <end position="32"/>
    </location>
</feature>
<feature type="domain" description="Response regulatory" evidence="15">
    <location>
        <begin position="790"/>
        <end position="911"/>
    </location>
</feature>
<comment type="function">
    <text evidence="9">Putative oxygen sensor; modulates the activity of FixJ, a transcriptional activator of nitrogen fixation fixK gene. FixL probably acts as a kinase that phosphorylates FixJ.</text>
</comment>
<dbReference type="EMBL" id="CZQA01000010">
    <property type="protein sequence ID" value="CUS37634.1"/>
    <property type="molecule type" value="Genomic_DNA"/>
</dbReference>
<dbReference type="InterPro" id="IPR011006">
    <property type="entry name" value="CheY-like_superfamily"/>
</dbReference>
<dbReference type="RefSeq" id="WP_090750118.1">
    <property type="nucleotide sequence ID" value="NZ_CZQA01000010.1"/>
</dbReference>
<evidence type="ECO:0000259" key="15">
    <source>
        <dbReference type="PROSITE" id="PS50110"/>
    </source>
</evidence>
<dbReference type="SMART" id="SM00304">
    <property type="entry name" value="HAMP"/>
    <property type="match status" value="1"/>
</dbReference>
<dbReference type="PROSITE" id="PS50110">
    <property type="entry name" value="RESPONSE_REGULATORY"/>
    <property type="match status" value="2"/>
</dbReference>
<evidence type="ECO:0000256" key="11">
    <source>
        <dbReference type="PROSITE-ProRule" id="PRU00169"/>
    </source>
</evidence>
<dbReference type="Gene3D" id="6.10.340.10">
    <property type="match status" value="1"/>
</dbReference>
<reference evidence="19 20" key="1">
    <citation type="submission" date="2015-10" db="EMBL/GenBank/DDBJ databases">
        <authorList>
            <person name="Gilbert D.G."/>
        </authorList>
    </citation>
    <scope>NUCLEOTIDE SEQUENCE [LARGE SCALE GENOMIC DNA]</scope>
    <source>
        <strain evidence="19">COMA1</strain>
    </source>
</reference>
<feature type="modified residue" description="4-aspartylphosphate" evidence="11">
    <location>
        <position position="983"/>
    </location>
</feature>
<evidence type="ECO:0000256" key="2">
    <source>
        <dbReference type="ARBA" id="ARBA00004370"/>
    </source>
</evidence>
<dbReference type="Gene3D" id="3.30.450.20">
    <property type="entry name" value="PAS domain"/>
    <property type="match status" value="2"/>
</dbReference>
<evidence type="ECO:0000313" key="20">
    <source>
        <dbReference type="Proteomes" id="UP000199032"/>
    </source>
</evidence>
<dbReference type="Proteomes" id="UP000199032">
    <property type="component" value="Unassembled WGS sequence"/>
</dbReference>
<evidence type="ECO:0000256" key="9">
    <source>
        <dbReference type="ARBA" id="ARBA00059827"/>
    </source>
</evidence>
<evidence type="ECO:0000256" key="12">
    <source>
        <dbReference type="SAM" id="Coils"/>
    </source>
</evidence>
<dbReference type="FunFam" id="3.30.565.10:FF:000010">
    <property type="entry name" value="Sensor histidine kinase RcsC"/>
    <property type="match status" value="1"/>
</dbReference>
<dbReference type="InterPro" id="IPR035965">
    <property type="entry name" value="PAS-like_dom_sf"/>
</dbReference>
<dbReference type="OrthoDB" id="9811889at2"/>
<feature type="domain" description="PAS" evidence="16">
    <location>
        <begin position="283"/>
        <end position="312"/>
    </location>
</feature>
<dbReference type="CDD" id="cd00130">
    <property type="entry name" value="PAS"/>
    <property type="match status" value="2"/>
</dbReference>
<evidence type="ECO:0000256" key="5">
    <source>
        <dbReference type="ARBA" id="ARBA00022679"/>
    </source>
</evidence>
<keyword evidence="13" id="KW-1133">Transmembrane helix</keyword>
<dbReference type="GO" id="GO:0000155">
    <property type="term" value="F:phosphorelay sensor kinase activity"/>
    <property type="evidence" value="ECO:0007669"/>
    <property type="project" value="InterPro"/>
</dbReference>
<feature type="coiled-coil region" evidence="12">
    <location>
        <begin position="520"/>
        <end position="547"/>
    </location>
</feature>
<comment type="subcellular location">
    <subcellularLocation>
        <location evidence="2">Membrane</location>
    </subcellularLocation>
</comment>
<gene>
    <name evidence="19" type="ORF">COMA1_40167</name>
</gene>
<dbReference type="GO" id="GO:0016020">
    <property type="term" value="C:membrane"/>
    <property type="evidence" value="ECO:0007669"/>
    <property type="project" value="UniProtKB-SubCell"/>
</dbReference>
<feature type="domain" description="PAS" evidence="16">
    <location>
        <begin position="395"/>
        <end position="448"/>
    </location>
</feature>
<dbReference type="SUPFAM" id="SSF55874">
    <property type="entry name" value="ATPase domain of HSP90 chaperone/DNA topoisomerase II/histidine kinase"/>
    <property type="match status" value="1"/>
</dbReference>
<dbReference type="InterPro" id="IPR024478">
    <property type="entry name" value="HlyB_4HB_MCP"/>
</dbReference>
<dbReference type="InterPro" id="IPR013767">
    <property type="entry name" value="PAS_fold"/>
</dbReference>
<dbReference type="STRING" id="1742972.COMA1_40167"/>
<keyword evidence="6" id="KW-0547">Nucleotide-binding</keyword>
<dbReference type="InterPro" id="IPR003594">
    <property type="entry name" value="HATPase_dom"/>
</dbReference>
<dbReference type="CDD" id="cd06225">
    <property type="entry name" value="HAMP"/>
    <property type="match status" value="1"/>
</dbReference>
<dbReference type="InterPro" id="IPR005467">
    <property type="entry name" value="His_kinase_dom"/>
</dbReference>
<dbReference type="SUPFAM" id="SSF158472">
    <property type="entry name" value="HAMP domain-like"/>
    <property type="match status" value="1"/>
</dbReference>
<dbReference type="PROSITE" id="PS50113">
    <property type="entry name" value="PAC"/>
    <property type="match status" value="2"/>
</dbReference>
<dbReference type="InterPro" id="IPR036097">
    <property type="entry name" value="HisK_dim/P_sf"/>
</dbReference>
<protein>
    <recommendedName>
        <fullName evidence="10">Sensor protein FixL</fullName>
        <ecNumber evidence="3">2.7.13.3</ecNumber>
    </recommendedName>
</protein>
<dbReference type="InterPro" id="IPR000014">
    <property type="entry name" value="PAS"/>
</dbReference>
<dbReference type="Pfam" id="PF13426">
    <property type="entry name" value="PAS_9"/>
    <property type="match status" value="1"/>
</dbReference>
<keyword evidence="8" id="KW-0067">ATP-binding</keyword>
<evidence type="ECO:0000256" key="4">
    <source>
        <dbReference type="ARBA" id="ARBA00022553"/>
    </source>
</evidence>
<keyword evidence="12" id="KW-0175">Coiled coil</keyword>
<evidence type="ECO:0000259" key="16">
    <source>
        <dbReference type="PROSITE" id="PS50112"/>
    </source>
</evidence>
<dbReference type="SUPFAM" id="SSF55785">
    <property type="entry name" value="PYP-like sensor domain (PAS domain)"/>
    <property type="match status" value="2"/>
</dbReference>
<dbReference type="PANTHER" id="PTHR45339">
    <property type="entry name" value="HYBRID SIGNAL TRANSDUCTION HISTIDINE KINASE J"/>
    <property type="match status" value="1"/>
</dbReference>
<dbReference type="SUPFAM" id="SSF52172">
    <property type="entry name" value="CheY-like"/>
    <property type="match status" value="2"/>
</dbReference>
<keyword evidence="13" id="KW-0472">Membrane</keyword>
<evidence type="ECO:0000313" key="19">
    <source>
        <dbReference type="EMBL" id="CUS37634.1"/>
    </source>
</evidence>
<dbReference type="SMART" id="SM00448">
    <property type="entry name" value="REC"/>
    <property type="match status" value="2"/>
</dbReference>
<evidence type="ECO:0000259" key="18">
    <source>
        <dbReference type="PROSITE" id="PS50885"/>
    </source>
</evidence>
<dbReference type="FunFam" id="3.30.450.20:FF:000060">
    <property type="entry name" value="Sensor protein FixL"/>
    <property type="match status" value="1"/>
</dbReference>
<dbReference type="CDD" id="cd17546">
    <property type="entry name" value="REC_hyHK_CKI1_RcsC-like"/>
    <property type="match status" value="1"/>
</dbReference>
<keyword evidence="4 11" id="KW-0597">Phosphoprotein</keyword>
<evidence type="ECO:0000256" key="13">
    <source>
        <dbReference type="SAM" id="Phobius"/>
    </source>
</evidence>
<sequence length="1061" mass="117293">MKRFRDLSILSKLAIAFGFMELLLVGMSVLSVRSTIQFHDRIDTLYQTHVLPTTHLYDLRATSFKMQTAIVRHILAYGSAMMETQETEIAALDEAFHVQLKGYAKYVISREEQALYEDIMARWHDVQAARAKVLHLSRLYSKDAADDIQRGEGAVQLAAFTAAIQRLIELNKELAADAYTANTTEVSDVIHYMLLITLGGLASGLFLGWNISRKISAGLNNIVTATTAMRSGQLQARANLTSQDEIGQLAQAFNEMAAKIETDVADVLEAKHTMMAIDHTYSIIEFNLDGTIIGANENFLRLSGYAKDELIGSHHRILCDPTYVKSNDYATFWERLAQGHFETGTYQRITKGGKPIWIQTSYNPTLNANGEIYKIVKFATDITAQKEAEIARHEQETRLQAIVSNAVDGIVTINDRGIIESFNLAAERMFGYTSAEAIGQNVKLLMPEPYRSEHDGYLDNYKKSGHPKIIGIGREVVGQRKDGSTFPLELAVSELHLQGRRLFTGILRDITERAAAATKLEQAAIQMECINLELEMANDEVREATETKSAFLASMSHEIRTPMNSIVGMAQLLGETSLTPEQQDYTQRLRRASDHLLDLINDILDLSKIESGHLELETVPIDLHNLLENVGEMMALRAHAKQIDFVLRACPGLPDGVSGDPTRLRQILVNLVGNAIKFTETGQVLVQVESTEANQVRFSVSDTGIGIPAEKLDSIFDGFSQADASTTRKYGGTGLGLNICKRLVKLMDGDISVTSTPGIGSDFVFTVPLPTVPLETTPAGLDLHVLKETRILVVDDHQPTRLVITEILSAADALVSDVASGPLAMSFLQAAQTDNQPVQLMIVDHRMPDMDGLELVQAVRAMPSGKDLPVLFLLSNSQESDRKHLQELTRTHPILKPVSRTKLLVTVRDALAGQSLSVNLNPDHAAGTSRRPLRILLVDDLEDNRDLVIFFLKSLPYSVDTAENGLEAVERIRTTSYDIVLMDVQMPRMDGLQATATIRQWERTEGRRPTPIIALTAQALTEEREKALAAGYTAHLTKPIKKPDLLKAIEGYTALIQDQAA</sequence>
<keyword evidence="7 19" id="KW-0418">Kinase</keyword>
<proteinExistence type="predicted"/>
<dbReference type="InterPro" id="IPR000700">
    <property type="entry name" value="PAS-assoc_C"/>
</dbReference>
<dbReference type="CDD" id="cd00082">
    <property type="entry name" value="HisKA"/>
    <property type="match status" value="1"/>
</dbReference>
<dbReference type="EC" id="2.7.13.3" evidence="3"/>